<keyword evidence="2" id="KW-1185">Reference proteome</keyword>
<proteinExistence type="predicted"/>
<reference evidence="1 2" key="1">
    <citation type="submission" date="2018-12" db="EMBL/GenBank/DDBJ databases">
        <authorList>
            <person name="Sun L."/>
            <person name="Chen Z."/>
        </authorList>
    </citation>
    <scope>NUCLEOTIDE SEQUENCE [LARGE SCALE GENOMIC DNA]</scope>
    <source>
        <strain evidence="1 2">DSM 15890</strain>
    </source>
</reference>
<comment type="caution">
    <text evidence="1">The sequence shown here is derived from an EMBL/GenBank/DDBJ whole genome shotgun (WGS) entry which is preliminary data.</text>
</comment>
<evidence type="ECO:0000313" key="1">
    <source>
        <dbReference type="EMBL" id="RUT47745.1"/>
    </source>
</evidence>
<dbReference type="OrthoDB" id="9976537at2"/>
<dbReference type="AlphaFoldDB" id="A0A3S1BR52"/>
<dbReference type="RefSeq" id="WP_127190943.1">
    <property type="nucleotide sequence ID" value="NZ_RZNY01000003.1"/>
</dbReference>
<organism evidence="1 2">
    <name type="scientific">Paenibacillus anaericanus</name>
    <dbReference type="NCBI Taxonomy" id="170367"/>
    <lineage>
        <taxon>Bacteria</taxon>
        <taxon>Bacillati</taxon>
        <taxon>Bacillota</taxon>
        <taxon>Bacilli</taxon>
        <taxon>Bacillales</taxon>
        <taxon>Paenibacillaceae</taxon>
        <taxon>Paenibacillus</taxon>
    </lineage>
</organism>
<dbReference type="Proteomes" id="UP000279446">
    <property type="component" value="Unassembled WGS sequence"/>
</dbReference>
<evidence type="ECO:0000313" key="2">
    <source>
        <dbReference type="Proteomes" id="UP000279446"/>
    </source>
</evidence>
<dbReference type="EMBL" id="RZNY01000003">
    <property type="protein sequence ID" value="RUT47745.1"/>
    <property type="molecule type" value="Genomic_DNA"/>
</dbReference>
<accession>A0A3S1BR52</accession>
<protein>
    <submittedName>
        <fullName evidence="1">Uncharacterized protein</fullName>
    </submittedName>
</protein>
<gene>
    <name evidence="1" type="ORF">EJP82_05030</name>
</gene>
<sequence length="75" mass="8765">MKSFEIWSEGFADSRQICGAAYLGCAEGETFREACINFMETDKKHKQLRYFNKDTMTFWGCRLFDNEVDARKSFG</sequence>
<name>A0A3S1BR52_9BACL</name>